<protein>
    <submittedName>
        <fullName evidence="1">Uncharacterized protein</fullName>
    </submittedName>
</protein>
<evidence type="ECO:0000313" key="2">
    <source>
        <dbReference type="Proteomes" id="UP001341281"/>
    </source>
</evidence>
<keyword evidence="2" id="KW-1185">Reference proteome</keyword>
<dbReference type="AlphaFoldDB" id="A0AAQ3WU57"/>
<accession>A0AAQ3WU57</accession>
<gene>
    <name evidence="1" type="ORF">U9M48_021887</name>
</gene>
<dbReference type="EMBL" id="CP144749">
    <property type="protein sequence ID" value="WVZ73601.1"/>
    <property type="molecule type" value="Genomic_DNA"/>
</dbReference>
<reference evidence="1 2" key="1">
    <citation type="submission" date="2024-02" db="EMBL/GenBank/DDBJ databases">
        <title>High-quality chromosome-scale genome assembly of Pensacola bahiagrass (Paspalum notatum Flugge var. saurae).</title>
        <authorList>
            <person name="Vega J.M."/>
            <person name="Podio M."/>
            <person name="Orjuela J."/>
            <person name="Siena L.A."/>
            <person name="Pessino S.C."/>
            <person name="Combes M.C."/>
            <person name="Mariac C."/>
            <person name="Albertini E."/>
            <person name="Pupilli F."/>
            <person name="Ortiz J.P.A."/>
            <person name="Leblanc O."/>
        </authorList>
    </citation>
    <scope>NUCLEOTIDE SEQUENCE [LARGE SCALE GENOMIC DNA]</scope>
    <source>
        <strain evidence="1">R1</strain>
        <tissue evidence="1">Leaf</tissue>
    </source>
</reference>
<name>A0AAQ3WU57_PASNO</name>
<proteinExistence type="predicted"/>
<dbReference type="Proteomes" id="UP001341281">
    <property type="component" value="Chromosome 05"/>
</dbReference>
<sequence length="121" mass="13338">MAPLCSQSETLNTCPGFGFLGACASKEHSPRSEDHGSLLVPCYDANSCLSCLFHERAIHIHFDPATARFLPSFPYGPLVLSITETTGLLVQATTIRYQRLLPLPLGNHRNLTILHHKREGI</sequence>
<organism evidence="1 2">
    <name type="scientific">Paspalum notatum var. saurae</name>
    <dbReference type="NCBI Taxonomy" id="547442"/>
    <lineage>
        <taxon>Eukaryota</taxon>
        <taxon>Viridiplantae</taxon>
        <taxon>Streptophyta</taxon>
        <taxon>Embryophyta</taxon>
        <taxon>Tracheophyta</taxon>
        <taxon>Spermatophyta</taxon>
        <taxon>Magnoliopsida</taxon>
        <taxon>Liliopsida</taxon>
        <taxon>Poales</taxon>
        <taxon>Poaceae</taxon>
        <taxon>PACMAD clade</taxon>
        <taxon>Panicoideae</taxon>
        <taxon>Andropogonodae</taxon>
        <taxon>Paspaleae</taxon>
        <taxon>Paspalinae</taxon>
        <taxon>Paspalum</taxon>
    </lineage>
</organism>
<evidence type="ECO:0000313" key="1">
    <source>
        <dbReference type="EMBL" id="WVZ73601.1"/>
    </source>
</evidence>